<keyword evidence="1" id="KW-0472">Membrane</keyword>
<evidence type="ECO:0000313" key="3">
    <source>
        <dbReference type="Proteomes" id="UP000008850"/>
    </source>
</evidence>
<accession>G4R6C6</accession>
<keyword evidence="1" id="KW-0812">Transmembrane</keyword>
<evidence type="ECO:0000313" key="2">
    <source>
        <dbReference type="EMBL" id="AEQ53191.1"/>
    </source>
</evidence>
<gene>
    <name evidence="2" type="ordered locus">KKY_3202</name>
</gene>
<reference evidence="2 3" key="1">
    <citation type="journal article" date="2012" name="J. Bacteriol.">
        <title>Complete genome sequence of Pelagibacterium halotolerans B2T.</title>
        <authorList>
            <person name="Huo Y.Y."/>
            <person name="Cheng H."/>
            <person name="Han X.F."/>
            <person name="Jiang X.W."/>
            <person name="Sun C."/>
            <person name="Zhang X.Q."/>
            <person name="Zhu X.F."/>
            <person name="Liu Y.F."/>
            <person name="Li P.F."/>
            <person name="Ni P.X."/>
            <person name="Wu M."/>
        </authorList>
    </citation>
    <scope>NUCLEOTIDE SEQUENCE [LARGE SCALE GENOMIC DNA]</scope>
    <source>
        <strain evidence="3">DSM 22347 / JCM 15775 / CGMCC 1.7692 / B2</strain>
    </source>
</reference>
<name>G4R6C6_PELHB</name>
<dbReference type="HOGENOM" id="CLU_3171313_0_0_5"/>
<protein>
    <submittedName>
        <fullName evidence="2">Uncharacterized protein</fullName>
    </submittedName>
</protein>
<keyword evidence="1" id="KW-1133">Transmembrane helix</keyword>
<evidence type="ECO:0000256" key="1">
    <source>
        <dbReference type="SAM" id="Phobius"/>
    </source>
</evidence>
<dbReference type="KEGG" id="phl:KKY_3202"/>
<organism evidence="2 3">
    <name type="scientific">Pelagibacterium halotolerans (strain DSM 22347 / JCM 15775 / CGMCC 1.7692 / B2)</name>
    <dbReference type="NCBI Taxonomy" id="1082931"/>
    <lineage>
        <taxon>Bacteria</taxon>
        <taxon>Pseudomonadati</taxon>
        <taxon>Pseudomonadota</taxon>
        <taxon>Alphaproteobacteria</taxon>
        <taxon>Hyphomicrobiales</taxon>
        <taxon>Devosiaceae</taxon>
        <taxon>Pelagibacterium</taxon>
    </lineage>
</organism>
<proteinExistence type="predicted"/>
<sequence length="47" mass="5154">MAFWLVFSLVRKLFGLVLLAALAVAAWVLWSNPHLLAWVTGGLFGPT</sequence>
<dbReference type="RefSeq" id="WP_014132337.1">
    <property type="nucleotide sequence ID" value="NC_016078.1"/>
</dbReference>
<dbReference type="EMBL" id="CP003075">
    <property type="protein sequence ID" value="AEQ53191.1"/>
    <property type="molecule type" value="Genomic_DNA"/>
</dbReference>
<feature type="transmembrane region" description="Helical" evidence="1">
    <location>
        <begin position="12"/>
        <end position="30"/>
    </location>
</feature>
<dbReference type="Proteomes" id="UP000008850">
    <property type="component" value="Chromosome"/>
</dbReference>
<keyword evidence="3" id="KW-1185">Reference proteome</keyword>
<dbReference type="AlphaFoldDB" id="G4R6C6"/>